<feature type="transmembrane region" description="Helical" evidence="1">
    <location>
        <begin position="31"/>
        <end position="58"/>
    </location>
</feature>
<keyword evidence="1" id="KW-0812">Transmembrane</keyword>
<dbReference type="InterPro" id="IPR019396">
    <property type="entry name" value="TM_Fragile-X-F-assoc"/>
</dbReference>
<protein>
    <recommendedName>
        <fullName evidence="4">Transmembrane Fragile-X-F protein</fullName>
    </recommendedName>
</protein>
<organism evidence="2 3">
    <name type="scientific">Oceanobacillus neutriphilus</name>
    <dbReference type="NCBI Taxonomy" id="531815"/>
    <lineage>
        <taxon>Bacteria</taxon>
        <taxon>Bacillati</taxon>
        <taxon>Bacillota</taxon>
        <taxon>Bacilli</taxon>
        <taxon>Bacillales</taxon>
        <taxon>Bacillaceae</taxon>
        <taxon>Oceanobacillus</taxon>
    </lineage>
</organism>
<feature type="transmembrane region" description="Helical" evidence="1">
    <location>
        <begin position="7"/>
        <end position="25"/>
    </location>
</feature>
<keyword evidence="1" id="KW-1133">Transmembrane helix</keyword>
<comment type="caution">
    <text evidence="2">The sequence shown here is derived from an EMBL/GenBank/DDBJ whole genome shotgun (WGS) entry which is preliminary data.</text>
</comment>
<keyword evidence="3" id="KW-1185">Reference proteome</keyword>
<evidence type="ECO:0008006" key="4">
    <source>
        <dbReference type="Google" id="ProtNLM"/>
    </source>
</evidence>
<dbReference type="RefSeq" id="WP_188737870.1">
    <property type="nucleotide sequence ID" value="NZ_BMLW01000018.1"/>
</dbReference>
<accession>A0ABQ2P1Y6</accession>
<reference evidence="3" key="1">
    <citation type="journal article" date="2019" name="Int. J. Syst. Evol. Microbiol.">
        <title>The Global Catalogue of Microorganisms (GCM) 10K type strain sequencing project: providing services to taxonomists for standard genome sequencing and annotation.</title>
        <authorList>
            <consortium name="The Broad Institute Genomics Platform"/>
            <consortium name="The Broad Institute Genome Sequencing Center for Infectious Disease"/>
            <person name="Wu L."/>
            <person name="Ma J."/>
        </authorList>
    </citation>
    <scope>NUCLEOTIDE SEQUENCE [LARGE SCALE GENOMIC DNA]</scope>
    <source>
        <strain evidence="3">CGMCC 1.7693</strain>
    </source>
</reference>
<dbReference type="EMBL" id="BMLW01000018">
    <property type="protein sequence ID" value="GGP16271.1"/>
    <property type="molecule type" value="Genomic_DNA"/>
</dbReference>
<gene>
    <name evidence="2" type="ORF">GCM10011346_47580</name>
</gene>
<evidence type="ECO:0000313" key="3">
    <source>
        <dbReference type="Proteomes" id="UP000641206"/>
    </source>
</evidence>
<proteinExistence type="predicted"/>
<evidence type="ECO:0000313" key="2">
    <source>
        <dbReference type="EMBL" id="GGP16271.1"/>
    </source>
</evidence>
<dbReference type="Proteomes" id="UP000641206">
    <property type="component" value="Unassembled WGS sequence"/>
</dbReference>
<evidence type="ECO:0000256" key="1">
    <source>
        <dbReference type="SAM" id="Phobius"/>
    </source>
</evidence>
<name>A0ABQ2P1Y6_9BACI</name>
<keyword evidence="1" id="KW-0472">Membrane</keyword>
<dbReference type="Pfam" id="PF10269">
    <property type="entry name" value="Tmemb_185A"/>
    <property type="match status" value="1"/>
</dbReference>
<sequence length="73" mass="8548">MEKSGGGISFVSLLTILFIGLKLTSRIDWSWWWVLSPVWIGFSLSAIVFLIALLVMYLEEKKRRKYIKKLRSK</sequence>